<feature type="domain" description="HD" evidence="2">
    <location>
        <begin position="142"/>
        <end position="243"/>
    </location>
</feature>
<dbReference type="InterPro" id="IPR006675">
    <property type="entry name" value="HDIG_dom"/>
</dbReference>
<dbReference type="Proteomes" id="UP000199400">
    <property type="component" value="Unassembled WGS sequence"/>
</dbReference>
<proteinExistence type="predicted"/>
<evidence type="ECO:0000259" key="2">
    <source>
        <dbReference type="Pfam" id="PF01966"/>
    </source>
</evidence>
<dbReference type="Pfam" id="PF01966">
    <property type="entry name" value="HD"/>
    <property type="match status" value="1"/>
</dbReference>
<name>A0A1I1X2C2_9BACT</name>
<dbReference type="NCBIfam" id="TIGR00277">
    <property type="entry name" value="HDIG"/>
    <property type="match status" value="1"/>
</dbReference>
<dbReference type="PANTHER" id="PTHR47545">
    <property type="entry name" value="MULTIFUNCTIONAL CCA PROTEIN"/>
    <property type="match status" value="1"/>
</dbReference>
<dbReference type="EMBL" id="FOMX01000007">
    <property type="protein sequence ID" value="SFE01479.1"/>
    <property type="molecule type" value="Genomic_DNA"/>
</dbReference>
<dbReference type="InterPro" id="IPR050124">
    <property type="entry name" value="tRNA_CCA-adding_enzyme"/>
</dbReference>
<dbReference type="SUPFAM" id="SSF81891">
    <property type="entry name" value="Poly A polymerase C-terminal region-like"/>
    <property type="match status" value="1"/>
</dbReference>
<dbReference type="AlphaFoldDB" id="A0A1I1X2C2"/>
<dbReference type="InterPro" id="IPR003607">
    <property type="entry name" value="HD/PDEase_dom"/>
</dbReference>
<dbReference type="Gene3D" id="1.10.3090.10">
    <property type="entry name" value="cca-adding enzyme, domain 2"/>
    <property type="match status" value="1"/>
</dbReference>
<protein>
    <submittedName>
        <fullName evidence="3">Poly(A) polymerase</fullName>
    </submittedName>
</protein>
<dbReference type="GO" id="GO:0000166">
    <property type="term" value="F:nucleotide binding"/>
    <property type="evidence" value="ECO:0007669"/>
    <property type="project" value="UniProtKB-KW"/>
</dbReference>
<organism evidence="3 4">
    <name type="scientific">Nannocystis exedens</name>
    <dbReference type="NCBI Taxonomy" id="54"/>
    <lineage>
        <taxon>Bacteria</taxon>
        <taxon>Pseudomonadati</taxon>
        <taxon>Myxococcota</taxon>
        <taxon>Polyangia</taxon>
        <taxon>Nannocystales</taxon>
        <taxon>Nannocystaceae</taxon>
        <taxon>Nannocystis</taxon>
    </lineage>
</organism>
<dbReference type="OrthoDB" id="9805698at2"/>
<accession>A0A1I1X2C2</accession>
<gene>
    <name evidence="3" type="ORF">SAMN02745121_02685</name>
</gene>
<dbReference type="STRING" id="54.SAMN02745121_02685"/>
<sequence length="339" mass="36996">MSRNYGGEGSCYAAAPDIVGPRSPVSAAVVPHLPSPGELLAPAVQAGRTGEIPEIALTAQIAACAERVAAIDPREAFERLSEAFCGRYPEVAMQWLRDAGLLVHLLPELDATVAFSQEGGRRHKDVWEHTKAVVRQSVPRPAVRWAAVLHDIGKVTTRRFVGPGKVTFHGHAEEGVRMYRRGPARRIGFPPELREQVELLILHHLRPGQYDGSWTDAAVRRFAHEMGPLLTDLLDLSRADVTSKRPGKRQRCLFLISELSRRIREIAALDARVPPLPSGVGDVLIRELGLAPGKIIGLLRNRLTAMCEAGEIEAGQAAEYYVQVVRERGLLAELAGPAA</sequence>
<keyword evidence="4" id="KW-1185">Reference proteome</keyword>
<dbReference type="CDD" id="cd00077">
    <property type="entry name" value="HDc"/>
    <property type="match status" value="1"/>
</dbReference>
<reference evidence="4" key="1">
    <citation type="submission" date="2016-10" db="EMBL/GenBank/DDBJ databases">
        <authorList>
            <person name="Varghese N."/>
            <person name="Submissions S."/>
        </authorList>
    </citation>
    <scope>NUCLEOTIDE SEQUENCE [LARGE SCALE GENOMIC DNA]</scope>
    <source>
        <strain evidence="4">ATCC 25963</strain>
    </source>
</reference>
<evidence type="ECO:0000313" key="4">
    <source>
        <dbReference type="Proteomes" id="UP000199400"/>
    </source>
</evidence>
<keyword evidence="1" id="KW-0547">Nucleotide-binding</keyword>
<evidence type="ECO:0000313" key="3">
    <source>
        <dbReference type="EMBL" id="SFE01479.1"/>
    </source>
</evidence>
<evidence type="ECO:0000256" key="1">
    <source>
        <dbReference type="ARBA" id="ARBA00022741"/>
    </source>
</evidence>
<dbReference type="InterPro" id="IPR006674">
    <property type="entry name" value="HD_domain"/>
</dbReference>